<organism evidence="2 3">
    <name type="scientific">Cirrhinus mrigala</name>
    <name type="common">Mrigala</name>
    <dbReference type="NCBI Taxonomy" id="683832"/>
    <lineage>
        <taxon>Eukaryota</taxon>
        <taxon>Metazoa</taxon>
        <taxon>Chordata</taxon>
        <taxon>Craniata</taxon>
        <taxon>Vertebrata</taxon>
        <taxon>Euteleostomi</taxon>
        <taxon>Actinopterygii</taxon>
        <taxon>Neopterygii</taxon>
        <taxon>Teleostei</taxon>
        <taxon>Ostariophysi</taxon>
        <taxon>Cypriniformes</taxon>
        <taxon>Cyprinidae</taxon>
        <taxon>Labeoninae</taxon>
        <taxon>Labeonini</taxon>
        <taxon>Cirrhinus</taxon>
    </lineage>
</organism>
<evidence type="ECO:0000313" key="2">
    <source>
        <dbReference type="EMBL" id="KAL0182925.1"/>
    </source>
</evidence>
<evidence type="ECO:0000256" key="1">
    <source>
        <dbReference type="SAM" id="MobiDB-lite"/>
    </source>
</evidence>
<keyword evidence="3" id="KW-1185">Reference proteome</keyword>
<evidence type="ECO:0000313" key="3">
    <source>
        <dbReference type="Proteomes" id="UP001529510"/>
    </source>
</evidence>
<feature type="non-terminal residue" evidence="2">
    <location>
        <position position="1"/>
    </location>
</feature>
<proteinExistence type="predicted"/>
<evidence type="ECO:0008006" key="4">
    <source>
        <dbReference type="Google" id="ProtNLM"/>
    </source>
</evidence>
<gene>
    <name evidence="2" type="ORF">M9458_022300</name>
</gene>
<reference evidence="2 3" key="1">
    <citation type="submission" date="2024-05" db="EMBL/GenBank/DDBJ databases">
        <title>Genome sequencing and assembly of Indian major carp, Cirrhinus mrigala (Hamilton, 1822).</title>
        <authorList>
            <person name="Mohindra V."/>
            <person name="Chowdhury L.M."/>
            <person name="Lal K."/>
            <person name="Jena J.K."/>
        </authorList>
    </citation>
    <scope>NUCLEOTIDE SEQUENCE [LARGE SCALE GENOMIC DNA]</scope>
    <source>
        <strain evidence="2">CM1030</strain>
        <tissue evidence="2">Blood</tissue>
    </source>
</reference>
<accession>A0ABD0Q9J3</accession>
<comment type="caution">
    <text evidence="2">The sequence shown here is derived from an EMBL/GenBank/DDBJ whole genome shotgun (WGS) entry which is preliminary data.</text>
</comment>
<dbReference type="AlphaFoldDB" id="A0ABD0Q9J3"/>
<feature type="non-terminal residue" evidence="2">
    <location>
        <position position="178"/>
    </location>
</feature>
<name>A0ABD0Q9J3_CIRMR</name>
<sequence>IMRHLWNRQTSPWDSEHTEKTDLKLKDSCQSAASTGSQNIASKVSCSSCTDGLCQNCKTTNGPVVQSNGTQENTTEHEMPRLHMPTPPNHANTETVIKTENASLKSCSGTECVKSETSTPSCDHEKTTSASDKTAAAKLSGSTVCSGAHVVKPQKIISATGSKDQRSLSPSSGKCLLL</sequence>
<dbReference type="EMBL" id="JAMKFB020000010">
    <property type="protein sequence ID" value="KAL0182925.1"/>
    <property type="molecule type" value="Genomic_DNA"/>
</dbReference>
<dbReference type="Proteomes" id="UP001529510">
    <property type="component" value="Unassembled WGS sequence"/>
</dbReference>
<protein>
    <recommendedName>
        <fullName evidence="4">Protein tyrosine phosphatase non-receptor type 12</fullName>
    </recommendedName>
</protein>
<feature type="region of interest" description="Disordered" evidence="1">
    <location>
        <begin position="65"/>
        <end position="89"/>
    </location>
</feature>